<dbReference type="GO" id="GO:0005506">
    <property type="term" value="F:iron ion binding"/>
    <property type="evidence" value="ECO:0007669"/>
    <property type="project" value="InterPro"/>
</dbReference>
<keyword evidence="8" id="KW-0472">Membrane</keyword>
<keyword evidence="7" id="KW-0349">Heme</keyword>
<dbReference type="Pfam" id="PF00067">
    <property type="entry name" value="p450"/>
    <property type="match status" value="1"/>
</dbReference>
<evidence type="ECO:0000313" key="9">
    <source>
        <dbReference type="EMBL" id="KAF2645326.1"/>
    </source>
</evidence>
<keyword evidence="6" id="KW-0503">Monooxygenase</keyword>
<dbReference type="PANTHER" id="PTHR24305:SF187">
    <property type="entry name" value="P450, PUTATIVE (EUROFUNG)-RELATED"/>
    <property type="match status" value="1"/>
</dbReference>
<protein>
    <submittedName>
        <fullName evidence="9">Cytochrome P450</fullName>
    </submittedName>
</protein>
<comment type="similarity">
    <text evidence="2">Belongs to the cytochrome P450 family.</text>
</comment>
<dbReference type="GO" id="GO:0004497">
    <property type="term" value="F:monooxygenase activity"/>
    <property type="evidence" value="ECO:0007669"/>
    <property type="project" value="UniProtKB-KW"/>
</dbReference>
<sequence>MATPSPVLLLSATAAALGLHEFVLRRVEVDHLSLPIIVTASTLFWSTAYHSGFLFATSLAAAFWVPLTIWILLYRAFWHPLKNIPGPMGARLSKFWALKTTYETNFHYHNVLVALQKQYGDYVRTGPREVSIFDPAALQPVFGGASKTSKGPFYDVLEKSLHLNRDKPFHRQRRRIWDNGMKDSLADFAPRVEEFTEQLLTRLHKDNGKLVPLLDYATYYSYDVMTALAFGDAMGFIKGDSSGAADSILATFTNGLSAMGYMYHMPWLLNALTPFTSIAGPLKEWKDWSVVQMKARMAKPDTKPDFASHLINNSQDCLNILLGDSRLLVTAGSETTSTALTFTFMHLACHPHYMRAVRKEFREHLDTYHCDHPVPFLDAVIDESMRMWPSIFFGSQRLTPPEGLNINGHYIPGDTIVTIPPFVMYRDERNFARPNEFIPERWTTMPELVHNKTAFQPFSMGSYSCAGKALAKMELRSVIGRVINEFDVVLPEGFDEKEYFANVKDHMSSGPPPQMVRFVKLKE</sequence>
<comment type="cofactor">
    <cofactor evidence="1 7">
        <name>heme</name>
        <dbReference type="ChEBI" id="CHEBI:30413"/>
    </cofactor>
</comment>
<dbReference type="SUPFAM" id="SSF48264">
    <property type="entry name" value="Cytochrome P450"/>
    <property type="match status" value="1"/>
</dbReference>
<keyword evidence="8" id="KW-1133">Transmembrane helix</keyword>
<evidence type="ECO:0000256" key="1">
    <source>
        <dbReference type="ARBA" id="ARBA00001971"/>
    </source>
</evidence>
<proteinExistence type="inferred from homology"/>
<evidence type="ECO:0000256" key="2">
    <source>
        <dbReference type="ARBA" id="ARBA00010617"/>
    </source>
</evidence>
<keyword evidence="3 7" id="KW-0479">Metal-binding</keyword>
<dbReference type="AlphaFoldDB" id="A0A6A6SBT7"/>
<keyword evidence="4" id="KW-0560">Oxidoreductase</keyword>
<dbReference type="OrthoDB" id="6692864at2759"/>
<dbReference type="PRINTS" id="PR00463">
    <property type="entry name" value="EP450I"/>
</dbReference>
<dbReference type="Proteomes" id="UP000799753">
    <property type="component" value="Unassembled WGS sequence"/>
</dbReference>
<dbReference type="PRINTS" id="PR00385">
    <property type="entry name" value="P450"/>
</dbReference>
<feature type="transmembrane region" description="Helical" evidence="8">
    <location>
        <begin position="49"/>
        <end position="73"/>
    </location>
</feature>
<keyword evidence="10" id="KW-1185">Reference proteome</keyword>
<dbReference type="Gene3D" id="1.10.630.10">
    <property type="entry name" value="Cytochrome P450"/>
    <property type="match status" value="1"/>
</dbReference>
<dbReference type="GO" id="GO:0016705">
    <property type="term" value="F:oxidoreductase activity, acting on paired donors, with incorporation or reduction of molecular oxygen"/>
    <property type="evidence" value="ECO:0007669"/>
    <property type="project" value="InterPro"/>
</dbReference>
<dbReference type="GO" id="GO:0020037">
    <property type="term" value="F:heme binding"/>
    <property type="evidence" value="ECO:0007669"/>
    <property type="project" value="InterPro"/>
</dbReference>
<evidence type="ECO:0000256" key="4">
    <source>
        <dbReference type="ARBA" id="ARBA00023002"/>
    </source>
</evidence>
<feature type="binding site" description="axial binding residue" evidence="7">
    <location>
        <position position="465"/>
    </location>
    <ligand>
        <name>heme</name>
        <dbReference type="ChEBI" id="CHEBI:30413"/>
    </ligand>
    <ligandPart>
        <name>Fe</name>
        <dbReference type="ChEBI" id="CHEBI:18248"/>
    </ligandPart>
</feature>
<reference evidence="9" key="1">
    <citation type="journal article" date="2020" name="Stud. Mycol.">
        <title>101 Dothideomycetes genomes: a test case for predicting lifestyles and emergence of pathogens.</title>
        <authorList>
            <person name="Haridas S."/>
            <person name="Albert R."/>
            <person name="Binder M."/>
            <person name="Bloem J."/>
            <person name="Labutti K."/>
            <person name="Salamov A."/>
            <person name="Andreopoulos B."/>
            <person name="Baker S."/>
            <person name="Barry K."/>
            <person name="Bills G."/>
            <person name="Bluhm B."/>
            <person name="Cannon C."/>
            <person name="Castanera R."/>
            <person name="Culley D."/>
            <person name="Daum C."/>
            <person name="Ezra D."/>
            <person name="Gonzalez J."/>
            <person name="Henrissat B."/>
            <person name="Kuo A."/>
            <person name="Liang C."/>
            <person name="Lipzen A."/>
            <person name="Lutzoni F."/>
            <person name="Magnuson J."/>
            <person name="Mondo S."/>
            <person name="Nolan M."/>
            <person name="Ohm R."/>
            <person name="Pangilinan J."/>
            <person name="Park H.-J."/>
            <person name="Ramirez L."/>
            <person name="Alfaro M."/>
            <person name="Sun H."/>
            <person name="Tritt A."/>
            <person name="Yoshinaga Y."/>
            <person name="Zwiers L.-H."/>
            <person name="Turgeon B."/>
            <person name="Goodwin S."/>
            <person name="Spatafora J."/>
            <person name="Crous P."/>
            <person name="Grigoriev I."/>
        </authorList>
    </citation>
    <scope>NUCLEOTIDE SEQUENCE</scope>
    <source>
        <strain evidence="9">CBS 473.64</strain>
    </source>
</reference>
<gene>
    <name evidence="9" type="ORF">P280DRAFT_465175</name>
</gene>
<evidence type="ECO:0000256" key="8">
    <source>
        <dbReference type="SAM" id="Phobius"/>
    </source>
</evidence>
<dbReference type="PANTHER" id="PTHR24305">
    <property type="entry name" value="CYTOCHROME P450"/>
    <property type="match status" value="1"/>
</dbReference>
<evidence type="ECO:0000256" key="5">
    <source>
        <dbReference type="ARBA" id="ARBA00023004"/>
    </source>
</evidence>
<keyword evidence="5 7" id="KW-0408">Iron</keyword>
<dbReference type="CDD" id="cd11061">
    <property type="entry name" value="CYP67-like"/>
    <property type="match status" value="1"/>
</dbReference>
<evidence type="ECO:0000313" key="10">
    <source>
        <dbReference type="Proteomes" id="UP000799753"/>
    </source>
</evidence>
<dbReference type="EMBL" id="MU006777">
    <property type="protein sequence ID" value="KAF2645326.1"/>
    <property type="molecule type" value="Genomic_DNA"/>
</dbReference>
<dbReference type="InterPro" id="IPR036396">
    <property type="entry name" value="Cyt_P450_sf"/>
</dbReference>
<dbReference type="InterPro" id="IPR001128">
    <property type="entry name" value="Cyt_P450"/>
</dbReference>
<evidence type="ECO:0000256" key="7">
    <source>
        <dbReference type="PIRSR" id="PIRSR602401-1"/>
    </source>
</evidence>
<evidence type="ECO:0000256" key="6">
    <source>
        <dbReference type="ARBA" id="ARBA00023033"/>
    </source>
</evidence>
<dbReference type="InterPro" id="IPR050121">
    <property type="entry name" value="Cytochrome_P450_monoxygenase"/>
</dbReference>
<organism evidence="9 10">
    <name type="scientific">Massarina eburnea CBS 473.64</name>
    <dbReference type="NCBI Taxonomy" id="1395130"/>
    <lineage>
        <taxon>Eukaryota</taxon>
        <taxon>Fungi</taxon>
        <taxon>Dikarya</taxon>
        <taxon>Ascomycota</taxon>
        <taxon>Pezizomycotina</taxon>
        <taxon>Dothideomycetes</taxon>
        <taxon>Pleosporomycetidae</taxon>
        <taxon>Pleosporales</taxon>
        <taxon>Massarineae</taxon>
        <taxon>Massarinaceae</taxon>
        <taxon>Massarina</taxon>
    </lineage>
</organism>
<dbReference type="InterPro" id="IPR002401">
    <property type="entry name" value="Cyt_P450_E_grp-I"/>
</dbReference>
<name>A0A6A6SBT7_9PLEO</name>
<keyword evidence="8" id="KW-0812">Transmembrane</keyword>
<accession>A0A6A6SBT7</accession>
<evidence type="ECO:0000256" key="3">
    <source>
        <dbReference type="ARBA" id="ARBA00022723"/>
    </source>
</evidence>